<dbReference type="Proteomes" id="UP000198867">
    <property type="component" value="Unassembled WGS sequence"/>
</dbReference>
<sequence>MTTPPFETVTADDIRAVSAQLGRPARNVVGIAARCVCGAPTVVSTAPRLDDGTPFPTFYYLTHPAATAAVSTLEATQVMNEYNDDLAADEDLRAAYTSAHQAYLTDRESIAVVPEIANISAGGMPVRVKCLHALVGHALAAGPGVNPIGDRALERADWSPNVCACVDVDDEADRDEATPAGE</sequence>
<dbReference type="InterPro" id="IPR007511">
    <property type="entry name" value="DUF501"/>
</dbReference>
<dbReference type="RefSeq" id="WP_090712674.1">
    <property type="nucleotide sequence ID" value="NZ_FOVM01000009.1"/>
</dbReference>
<dbReference type="PANTHER" id="PTHR37163:SF1">
    <property type="entry name" value="DUF501 DOMAIN-CONTAINING PROTEIN"/>
    <property type="match status" value="1"/>
</dbReference>
<evidence type="ECO:0000313" key="1">
    <source>
        <dbReference type="EMBL" id="SFN98124.1"/>
    </source>
</evidence>
<dbReference type="Pfam" id="PF04417">
    <property type="entry name" value="DUF501"/>
    <property type="match status" value="1"/>
</dbReference>
<dbReference type="OrthoDB" id="13546at2"/>
<name>A0A1I5DFU1_9MICO</name>
<dbReference type="AlphaFoldDB" id="A0A1I5DFU1"/>
<dbReference type="PANTHER" id="PTHR37163">
    <property type="entry name" value="CONSERVED PROTEIN"/>
    <property type="match status" value="1"/>
</dbReference>
<dbReference type="EMBL" id="FOVM01000009">
    <property type="protein sequence ID" value="SFN98124.1"/>
    <property type="molecule type" value="Genomic_DNA"/>
</dbReference>
<protein>
    <recommendedName>
        <fullName evidence="3">Septum formation initiator family protein</fullName>
    </recommendedName>
</protein>
<accession>A0A1I5DFU1</accession>
<organism evidence="1 2">
    <name type="scientific">Mycetocola miduiensis</name>
    <dbReference type="NCBI Taxonomy" id="995034"/>
    <lineage>
        <taxon>Bacteria</taxon>
        <taxon>Bacillati</taxon>
        <taxon>Actinomycetota</taxon>
        <taxon>Actinomycetes</taxon>
        <taxon>Micrococcales</taxon>
        <taxon>Microbacteriaceae</taxon>
        <taxon>Mycetocola</taxon>
    </lineage>
</organism>
<gene>
    <name evidence="1" type="ORF">SAMN05216219_2891</name>
</gene>
<evidence type="ECO:0008006" key="3">
    <source>
        <dbReference type="Google" id="ProtNLM"/>
    </source>
</evidence>
<proteinExistence type="predicted"/>
<dbReference type="STRING" id="995034.SAMN05216219_2891"/>
<evidence type="ECO:0000313" key="2">
    <source>
        <dbReference type="Proteomes" id="UP000198867"/>
    </source>
</evidence>
<keyword evidence="2" id="KW-1185">Reference proteome</keyword>
<reference evidence="2" key="1">
    <citation type="submission" date="2016-10" db="EMBL/GenBank/DDBJ databases">
        <authorList>
            <person name="Varghese N."/>
            <person name="Submissions S."/>
        </authorList>
    </citation>
    <scope>NUCLEOTIDE SEQUENCE [LARGE SCALE GENOMIC DNA]</scope>
    <source>
        <strain evidence="2">CGMCC 1.11101</strain>
    </source>
</reference>